<keyword evidence="3" id="KW-1185">Reference proteome</keyword>
<proteinExistence type="inferred from homology"/>
<dbReference type="PANTHER" id="PTHR31087:SF85">
    <property type="entry name" value="PROTEIN LURP-ONE-RELATED 7"/>
    <property type="match status" value="1"/>
</dbReference>
<dbReference type="PANTHER" id="PTHR31087">
    <property type="match status" value="1"/>
</dbReference>
<gene>
    <name evidence="2" type="ORF">SLEP1_g30825</name>
</gene>
<accession>A0AAV5K6R7</accession>
<evidence type="ECO:0008006" key="4">
    <source>
        <dbReference type="Google" id="ProtNLM"/>
    </source>
</evidence>
<organism evidence="2 3">
    <name type="scientific">Rubroshorea leprosula</name>
    <dbReference type="NCBI Taxonomy" id="152421"/>
    <lineage>
        <taxon>Eukaryota</taxon>
        <taxon>Viridiplantae</taxon>
        <taxon>Streptophyta</taxon>
        <taxon>Embryophyta</taxon>
        <taxon>Tracheophyta</taxon>
        <taxon>Spermatophyta</taxon>
        <taxon>Magnoliopsida</taxon>
        <taxon>eudicotyledons</taxon>
        <taxon>Gunneridae</taxon>
        <taxon>Pentapetalae</taxon>
        <taxon>rosids</taxon>
        <taxon>malvids</taxon>
        <taxon>Malvales</taxon>
        <taxon>Dipterocarpaceae</taxon>
        <taxon>Rubroshorea</taxon>
    </lineage>
</organism>
<dbReference type="SUPFAM" id="SSF54518">
    <property type="entry name" value="Tubby C-terminal domain-like"/>
    <property type="match status" value="1"/>
</dbReference>
<dbReference type="AlphaFoldDB" id="A0AAV5K6R7"/>
<dbReference type="InterPro" id="IPR025659">
    <property type="entry name" value="Tubby-like_C"/>
</dbReference>
<evidence type="ECO:0000256" key="1">
    <source>
        <dbReference type="ARBA" id="ARBA00005437"/>
    </source>
</evidence>
<comment type="caution">
    <text evidence="2">The sequence shown here is derived from an EMBL/GenBank/DDBJ whole genome shotgun (WGS) entry which is preliminary data.</text>
</comment>
<dbReference type="InterPro" id="IPR007612">
    <property type="entry name" value="LOR"/>
</dbReference>
<protein>
    <recommendedName>
        <fullName evidence="4">Protein LURP-one-related 7</fullName>
    </recommendedName>
</protein>
<evidence type="ECO:0000313" key="2">
    <source>
        <dbReference type="EMBL" id="GKV20743.1"/>
    </source>
</evidence>
<sequence length="188" mass="21029">MENSVPAYPTNLPIAVDLFVSKKHPGLPRGVLGFADSTGKILFTVNRPSSKSSPTTKKVLLDSAGNPLISVCRHQGGSWEGFRGDDADNNLLFRVERTRNQFTRTELEVFLDGVNREDSSPDFKVRGCRFQRSCFIYRGDTIVAQTSLMYKLHQIYAGRSKFRVTLFPGSNDIDLLLALVVIFLDGRK</sequence>
<dbReference type="Pfam" id="PF04525">
    <property type="entry name" value="LOR"/>
    <property type="match status" value="1"/>
</dbReference>
<name>A0AAV5K6R7_9ROSI</name>
<dbReference type="EMBL" id="BPVZ01000056">
    <property type="protein sequence ID" value="GKV20743.1"/>
    <property type="molecule type" value="Genomic_DNA"/>
</dbReference>
<dbReference type="InterPro" id="IPR038595">
    <property type="entry name" value="LOR_sf"/>
</dbReference>
<evidence type="ECO:0000313" key="3">
    <source>
        <dbReference type="Proteomes" id="UP001054252"/>
    </source>
</evidence>
<comment type="similarity">
    <text evidence="1">Belongs to the LOR family.</text>
</comment>
<dbReference type="Gene3D" id="2.40.160.200">
    <property type="entry name" value="LURP1-related"/>
    <property type="match status" value="1"/>
</dbReference>
<reference evidence="2 3" key="1">
    <citation type="journal article" date="2021" name="Commun. Biol.">
        <title>The genome of Shorea leprosula (Dipterocarpaceae) highlights the ecological relevance of drought in aseasonal tropical rainforests.</title>
        <authorList>
            <person name="Ng K.K.S."/>
            <person name="Kobayashi M.J."/>
            <person name="Fawcett J.A."/>
            <person name="Hatakeyama M."/>
            <person name="Paape T."/>
            <person name="Ng C.H."/>
            <person name="Ang C.C."/>
            <person name="Tnah L.H."/>
            <person name="Lee C.T."/>
            <person name="Nishiyama T."/>
            <person name="Sese J."/>
            <person name="O'Brien M.J."/>
            <person name="Copetti D."/>
            <person name="Mohd Noor M.I."/>
            <person name="Ong R.C."/>
            <person name="Putra M."/>
            <person name="Sireger I.Z."/>
            <person name="Indrioko S."/>
            <person name="Kosugi Y."/>
            <person name="Izuno A."/>
            <person name="Isagi Y."/>
            <person name="Lee S.L."/>
            <person name="Shimizu K.K."/>
        </authorList>
    </citation>
    <scope>NUCLEOTIDE SEQUENCE [LARGE SCALE GENOMIC DNA]</scope>
    <source>
        <strain evidence="2">214</strain>
    </source>
</reference>
<dbReference type="Proteomes" id="UP001054252">
    <property type="component" value="Unassembled WGS sequence"/>
</dbReference>